<dbReference type="InterPro" id="IPR053824">
    <property type="entry name" value="DUF7010"/>
</dbReference>
<feature type="transmembrane region" description="Helical" evidence="1">
    <location>
        <begin position="79"/>
        <end position="100"/>
    </location>
</feature>
<reference evidence="2" key="1">
    <citation type="journal article" date="2018" name="Antonie Van Leeuwenhoek">
        <title>Proteinivorax hydrogeniformans sp. nov., an anaerobic, haloalkaliphilic bacterium fermenting proteinaceous compounds with high hydrogen production.</title>
        <authorList>
            <person name="Boltyanskaya Y."/>
            <person name="Detkova E."/>
            <person name="Pimenov N."/>
            <person name="Kevbrin V."/>
        </authorList>
    </citation>
    <scope>NUCLEOTIDE SEQUENCE</scope>
    <source>
        <strain evidence="2">Z-710</strain>
    </source>
</reference>
<evidence type="ECO:0000313" key="2">
    <source>
        <dbReference type="EMBL" id="XCI28267.1"/>
    </source>
</evidence>
<keyword evidence="1" id="KW-0812">Transmembrane</keyword>
<keyword evidence="1" id="KW-0472">Membrane</keyword>
<keyword evidence="1" id="KW-1133">Transmembrane helix</keyword>
<gene>
    <name evidence="2" type="ORF">PRVXH_002220</name>
</gene>
<dbReference type="AlphaFoldDB" id="A0AAU8HSX9"/>
<dbReference type="RefSeq" id="WP_353892837.1">
    <property type="nucleotide sequence ID" value="NZ_CP159485.1"/>
</dbReference>
<dbReference type="EMBL" id="CP159485">
    <property type="protein sequence ID" value="XCI28267.1"/>
    <property type="molecule type" value="Genomic_DNA"/>
</dbReference>
<feature type="transmembrane region" description="Helical" evidence="1">
    <location>
        <begin position="46"/>
        <end position="67"/>
    </location>
</feature>
<evidence type="ECO:0000256" key="1">
    <source>
        <dbReference type="SAM" id="Phobius"/>
    </source>
</evidence>
<organism evidence="2">
    <name type="scientific">Proteinivorax hydrogeniformans</name>
    <dbReference type="NCBI Taxonomy" id="1826727"/>
    <lineage>
        <taxon>Bacteria</taxon>
        <taxon>Bacillati</taxon>
        <taxon>Bacillota</taxon>
        <taxon>Clostridia</taxon>
        <taxon>Eubacteriales</taxon>
        <taxon>Proteinivoracaceae</taxon>
        <taxon>Proteinivorax</taxon>
    </lineage>
</organism>
<feature type="transmembrane region" description="Helical" evidence="1">
    <location>
        <begin position="106"/>
        <end position="125"/>
    </location>
</feature>
<dbReference type="Pfam" id="PF22765">
    <property type="entry name" value="DUF7010"/>
    <property type="match status" value="1"/>
</dbReference>
<proteinExistence type="predicted"/>
<feature type="transmembrane region" description="Helical" evidence="1">
    <location>
        <begin position="17"/>
        <end position="34"/>
    </location>
</feature>
<accession>A0AAU8HSX9</accession>
<protein>
    <submittedName>
        <fullName evidence="2">Uncharacterized protein</fullName>
    </submittedName>
</protein>
<sequence>MDFNDLRNNCAIEQKKGIHFILASIIIWGLIAIIHLTDLPISTKNLYTFISTSLLVPLSYVISRVINVRFSNKENPFNNLGFVLTMNQMLYLLIAMWVYAAAPEKLVMVLAIIFGAHLLPFGWLYKSISYRMAAVIIPIVALIVGLIYEAYILAIIMIFIEVLFSISLALELKGNTATEKEEKAI</sequence>
<name>A0AAU8HSX9_9FIRM</name>
<reference evidence="2" key="2">
    <citation type="submission" date="2024-06" db="EMBL/GenBank/DDBJ databases">
        <authorList>
            <person name="Petrova K.O."/>
            <person name="Toshchakov S.V."/>
            <person name="Boltjanskaja Y.V."/>
            <person name="Kevbrin V.V."/>
        </authorList>
    </citation>
    <scope>NUCLEOTIDE SEQUENCE</scope>
    <source>
        <strain evidence="2">Z-710</strain>
    </source>
</reference>